<feature type="compositionally biased region" description="Basic and acidic residues" evidence="2">
    <location>
        <begin position="64"/>
        <end position="80"/>
    </location>
</feature>
<organism evidence="3 4">
    <name type="scientific">Tilletia indica</name>
    <dbReference type="NCBI Taxonomy" id="43049"/>
    <lineage>
        <taxon>Eukaryota</taxon>
        <taxon>Fungi</taxon>
        <taxon>Dikarya</taxon>
        <taxon>Basidiomycota</taxon>
        <taxon>Ustilaginomycotina</taxon>
        <taxon>Exobasidiomycetes</taxon>
        <taxon>Tilletiales</taxon>
        <taxon>Tilletiaceae</taxon>
        <taxon>Tilletia</taxon>
    </lineage>
</organism>
<comment type="similarity">
    <text evidence="1">Belongs to the PDCD5 family.</text>
</comment>
<reference evidence="3" key="1">
    <citation type="submission" date="2016-04" db="EMBL/GenBank/DDBJ databases">
        <authorList>
            <person name="Nguyen H.D."/>
            <person name="Samba Siva P."/>
            <person name="Cullis J."/>
            <person name="Levesque C.A."/>
            <person name="Hambleton S."/>
        </authorList>
    </citation>
    <scope>NUCLEOTIDE SEQUENCE</scope>
    <source>
        <strain evidence="3">DAOMC 236416</strain>
    </source>
</reference>
<evidence type="ECO:0008006" key="5">
    <source>
        <dbReference type="Google" id="ProtNLM"/>
    </source>
</evidence>
<feature type="region of interest" description="Disordered" evidence="2">
    <location>
        <begin position="140"/>
        <end position="178"/>
    </location>
</feature>
<evidence type="ECO:0000256" key="1">
    <source>
        <dbReference type="ARBA" id="ARBA00010490"/>
    </source>
</evidence>
<feature type="compositionally biased region" description="Gly residues" evidence="2">
    <location>
        <begin position="43"/>
        <end position="57"/>
    </location>
</feature>
<gene>
    <name evidence="3" type="ORF">A4X13_0g4365</name>
</gene>
<dbReference type="GO" id="GO:0003677">
    <property type="term" value="F:DNA binding"/>
    <property type="evidence" value="ECO:0007669"/>
    <property type="project" value="InterPro"/>
</dbReference>
<dbReference type="SUPFAM" id="SSF46950">
    <property type="entry name" value="Double-stranded DNA-binding domain"/>
    <property type="match status" value="1"/>
</dbReference>
<dbReference type="InterPro" id="IPR036883">
    <property type="entry name" value="PDCD5-like_sf"/>
</dbReference>
<evidence type="ECO:0000256" key="2">
    <source>
        <dbReference type="SAM" id="MobiDB-lite"/>
    </source>
</evidence>
<dbReference type="GO" id="GO:0005829">
    <property type="term" value="C:cytosol"/>
    <property type="evidence" value="ECO:0007669"/>
    <property type="project" value="TreeGrafter"/>
</dbReference>
<evidence type="ECO:0000313" key="3">
    <source>
        <dbReference type="EMBL" id="KAE8250803.1"/>
    </source>
</evidence>
<feature type="region of interest" description="Disordered" evidence="2">
    <location>
        <begin position="1"/>
        <end position="86"/>
    </location>
</feature>
<accession>A0A177TXC6</accession>
<dbReference type="Proteomes" id="UP000077521">
    <property type="component" value="Unassembled WGS sequence"/>
</dbReference>
<sequence>MEDSELQAIRQARMAQLRSGSGGGAGPSGVGSMPAGLPAGAQYRGGGGGGGGGGGAGAADMDEDERRQQMAQQDEMKREMLSTVLEPEARERLSRINLVKPGKARAIQDMLIRMAQQGQIRSKISEAQLIDLLDQVDRSDQQRNGAGAGGAGAGAGSKITFNRKKTAVEDDSDDDFDL</sequence>
<comment type="caution">
    <text evidence="3">The sequence shown here is derived from an EMBL/GenBank/DDBJ whole genome shotgun (WGS) entry which is preliminary data.</text>
</comment>
<dbReference type="AlphaFoldDB" id="A0A177TXC6"/>
<feature type="compositionally biased region" description="Acidic residues" evidence="2">
    <location>
        <begin position="169"/>
        <end position="178"/>
    </location>
</feature>
<dbReference type="InterPro" id="IPR002836">
    <property type="entry name" value="PDCD5-like"/>
</dbReference>
<dbReference type="FunFam" id="1.10.8.140:FF:000006">
    <property type="entry name" value="programmed cell death protein 5-like"/>
    <property type="match status" value="1"/>
</dbReference>
<dbReference type="GO" id="GO:0005634">
    <property type="term" value="C:nucleus"/>
    <property type="evidence" value="ECO:0007669"/>
    <property type="project" value="TreeGrafter"/>
</dbReference>
<dbReference type="OrthoDB" id="10252486at2759"/>
<evidence type="ECO:0000313" key="4">
    <source>
        <dbReference type="Proteomes" id="UP000077521"/>
    </source>
</evidence>
<reference evidence="3" key="2">
    <citation type="journal article" date="2019" name="IMA Fungus">
        <title>Genome sequencing and comparison of five Tilletia species to identify candidate genes for the detection of regulated species infecting wheat.</title>
        <authorList>
            <person name="Nguyen H.D.T."/>
            <person name="Sultana T."/>
            <person name="Kesanakurti P."/>
            <person name="Hambleton S."/>
        </authorList>
    </citation>
    <scope>NUCLEOTIDE SEQUENCE</scope>
    <source>
        <strain evidence="3">DAOMC 236416</strain>
    </source>
</reference>
<dbReference type="EMBL" id="LWDF02000284">
    <property type="protein sequence ID" value="KAE8250803.1"/>
    <property type="molecule type" value="Genomic_DNA"/>
</dbReference>
<dbReference type="PANTHER" id="PTHR10840:SF0">
    <property type="entry name" value="PROGRAMMED CELL DEATH PROTEIN 5"/>
    <property type="match status" value="1"/>
</dbReference>
<dbReference type="PANTHER" id="PTHR10840">
    <property type="entry name" value="PROGRAMMED CELL DEATH PROTEIN 5"/>
    <property type="match status" value="1"/>
</dbReference>
<keyword evidence="4" id="KW-1185">Reference proteome</keyword>
<feature type="compositionally biased region" description="Gly residues" evidence="2">
    <location>
        <begin position="20"/>
        <end position="29"/>
    </location>
</feature>
<protein>
    <recommendedName>
        <fullName evidence="5">Programmed cell death protein 5</fullName>
    </recommendedName>
</protein>
<dbReference type="Pfam" id="PF01984">
    <property type="entry name" value="dsDNA_bind"/>
    <property type="match status" value="1"/>
</dbReference>
<dbReference type="Gene3D" id="1.10.8.140">
    <property type="entry name" value="PDCD5-like"/>
    <property type="match status" value="1"/>
</dbReference>
<feature type="compositionally biased region" description="Gly residues" evidence="2">
    <location>
        <begin position="146"/>
        <end position="155"/>
    </location>
</feature>
<proteinExistence type="inferred from homology"/>
<name>A0A177TXC6_9BASI</name>